<organism evidence="3 4">
    <name type="scientific">Streptomyces sanyensis</name>
    <dbReference type="NCBI Taxonomy" id="568869"/>
    <lineage>
        <taxon>Bacteria</taxon>
        <taxon>Bacillati</taxon>
        <taxon>Actinomycetota</taxon>
        <taxon>Actinomycetes</taxon>
        <taxon>Kitasatosporales</taxon>
        <taxon>Streptomycetaceae</taxon>
        <taxon>Streptomyces</taxon>
    </lineage>
</organism>
<accession>A0ABP8ZRW6</accession>
<feature type="region of interest" description="Disordered" evidence="1">
    <location>
        <begin position="1"/>
        <end position="31"/>
    </location>
</feature>
<feature type="transmembrane region" description="Helical" evidence="2">
    <location>
        <begin position="41"/>
        <end position="63"/>
    </location>
</feature>
<dbReference type="PANTHER" id="PTHR42305:SF1">
    <property type="entry name" value="MEMBRANE PROTEIN RV1733C-RELATED"/>
    <property type="match status" value="1"/>
</dbReference>
<dbReference type="EMBL" id="BAABJV010000001">
    <property type="protein sequence ID" value="GAA4762946.1"/>
    <property type="molecule type" value="Genomic_DNA"/>
</dbReference>
<evidence type="ECO:0000313" key="3">
    <source>
        <dbReference type="EMBL" id="GAA4762946.1"/>
    </source>
</evidence>
<name>A0ABP8ZRW6_9ACTN</name>
<proteinExistence type="predicted"/>
<dbReference type="PANTHER" id="PTHR42305">
    <property type="entry name" value="MEMBRANE PROTEIN RV1733C-RELATED"/>
    <property type="match status" value="1"/>
</dbReference>
<comment type="caution">
    <text evidence="3">The sequence shown here is derived from an EMBL/GenBank/DDBJ whole genome shotgun (WGS) entry which is preliminary data.</text>
</comment>
<keyword evidence="4" id="KW-1185">Reference proteome</keyword>
<evidence type="ECO:0000313" key="4">
    <source>
        <dbReference type="Proteomes" id="UP001501147"/>
    </source>
</evidence>
<dbReference type="InterPro" id="IPR039708">
    <property type="entry name" value="MT1774/Rv1733c-like"/>
</dbReference>
<evidence type="ECO:0000256" key="2">
    <source>
        <dbReference type="SAM" id="Phobius"/>
    </source>
</evidence>
<keyword evidence="2" id="KW-1133">Transmembrane helix</keyword>
<sequence>MSAQGSPHPPGTPPPDRGGPPPGANPLRRTSDRVESWCRRILALVLLLGLPAAGLGAGTAVYASSLRTAQEQAEQRQEVTARLTAGASGPSAYGKQPARVRWTGGDGTVRTGTTLVDAGTAEGTVVRVWVDRDGDLTGAPASAANAAAGGWSAGLAAALGVAGGVYAARAGVRRTLDRGRYARWDREWDLVEPVWSARFRP</sequence>
<reference evidence="4" key="1">
    <citation type="journal article" date="2019" name="Int. J. Syst. Evol. Microbiol.">
        <title>The Global Catalogue of Microorganisms (GCM) 10K type strain sequencing project: providing services to taxonomists for standard genome sequencing and annotation.</title>
        <authorList>
            <consortium name="The Broad Institute Genomics Platform"/>
            <consortium name="The Broad Institute Genome Sequencing Center for Infectious Disease"/>
            <person name="Wu L."/>
            <person name="Ma J."/>
        </authorList>
    </citation>
    <scope>NUCLEOTIDE SEQUENCE [LARGE SCALE GENOMIC DNA]</scope>
    <source>
        <strain evidence="4">JCM 18324</strain>
    </source>
</reference>
<dbReference type="Proteomes" id="UP001501147">
    <property type="component" value="Unassembled WGS sequence"/>
</dbReference>
<keyword evidence="2" id="KW-0812">Transmembrane</keyword>
<feature type="compositionally biased region" description="Pro residues" evidence="1">
    <location>
        <begin position="7"/>
        <end position="24"/>
    </location>
</feature>
<dbReference type="RefSeq" id="WP_345608979.1">
    <property type="nucleotide sequence ID" value="NZ_BAABJV010000001.1"/>
</dbReference>
<keyword evidence="2" id="KW-0472">Membrane</keyword>
<evidence type="ECO:0000256" key="1">
    <source>
        <dbReference type="SAM" id="MobiDB-lite"/>
    </source>
</evidence>
<evidence type="ECO:0008006" key="5">
    <source>
        <dbReference type="Google" id="ProtNLM"/>
    </source>
</evidence>
<gene>
    <name evidence="3" type="ORF">GCM10023329_05670</name>
</gene>
<protein>
    <recommendedName>
        <fullName evidence="5">Integral membrane protein</fullName>
    </recommendedName>
</protein>